<proteinExistence type="predicted"/>
<evidence type="ECO:0000313" key="2">
    <source>
        <dbReference type="Proteomes" id="UP000466442"/>
    </source>
</evidence>
<name>A0A6A4JEX9_APOLU</name>
<dbReference type="Proteomes" id="UP000466442">
    <property type="component" value="Unassembled WGS sequence"/>
</dbReference>
<gene>
    <name evidence="1" type="ORF">GE061_006048</name>
</gene>
<dbReference type="EMBL" id="WIXP02000014">
    <property type="protein sequence ID" value="KAF6199750.1"/>
    <property type="molecule type" value="Genomic_DNA"/>
</dbReference>
<evidence type="ECO:0000313" key="1">
    <source>
        <dbReference type="EMBL" id="KAF6199750.1"/>
    </source>
</evidence>
<accession>A0A6A4JEX9</accession>
<reference evidence="1" key="1">
    <citation type="journal article" date="2021" name="Mol. Ecol. Resour.">
        <title>Apolygus lucorum genome provides insights into omnivorousness and mesophyll feeding.</title>
        <authorList>
            <person name="Liu Y."/>
            <person name="Liu H."/>
            <person name="Wang H."/>
            <person name="Huang T."/>
            <person name="Liu B."/>
            <person name="Yang B."/>
            <person name="Yin L."/>
            <person name="Li B."/>
            <person name="Zhang Y."/>
            <person name="Zhang S."/>
            <person name="Jiang F."/>
            <person name="Zhang X."/>
            <person name="Ren Y."/>
            <person name="Wang B."/>
            <person name="Wang S."/>
            <person name="Lu Y."/>
            <person name="Wu K."/>
            <person name="Fan W."/>
            <person name="Wang G."/>
        </authorList>
    </citation>
    <scope>NUCLEOTIDE SEQUENCE</scope>
    <source>
        <strain evidence="1">12Hb</strain>
    </source>
</reference>
<dbReference type="AlphaFoldDB" id="A0A6A4JEX9"/>
<keyword evidence="2" id="KW-1185">Reference proteome</keyword>
<sequence length="69" mass="8133">MSRVSRSADRYFQKKYRGEYNSKFFVVLKPRFFITNHGALKHNLQRSLQEDLHLCSRTGDIGVPFRADV</sequence>
<organism evidence="1 2">
    <name type="scientific">Apolygus lucorum</name>
    <name type="common">Small green plant bug</name>
    <name type="synonym">Lygocoris lucorum</name>
    <dbReference type="NCBI Taxonomy" id="248454"/>
    <lineage>
        <taxon>Eukaryota</taxon>
        <taxon>Metazoa</taxon>
        <taxon>Ecdysozoa</taxon>
        <taxon>Arthropoda</taxon>
        <taxon>Hexapoda</taxon>
        <taxon>Insecta</taxon>
        <taxon>Pterygota</taxon>
        <taxon>Neoptera</taxon>
        <taxon>Paraneoptera</taxon>
        <taxon>Hemiptera</taxon>
        <taxon>Heteroptera</taxon>
        <taxon>Panheteroptera</taxon>
        <taxon>Cimicomorpha</taxon>
        <taxon>Miridae</taxon>
        <taxon>Mirini</taxon>
        <taxon>Apolygus</taxon>
    </lineage>
</organism>
<comment type="caution">
    <text evidence="1">The sequence shown here is derived from an EMBL/GenBank/DDBJ whole genome shotgun (WGS) entry which is preliminary data.</text>
</comment>
<protein>
    <submittedName>
        <fullName evidence="1">Uncharacterized protein</fullName>
    </submittedName>
</protein>